<dbReference type="RefSeq" id="WP_106286978.1">
    <property type="nucleotide sequence ID" value="NZ_CAWNTC010000143.1"/>
</dbReference>
<dbReference type="OrthoDB" id="9807051at2"/>
<dbReference type="AlphaFoldDB" id="A0A2T1C9Q3"/>
<gene>
    <name evidence="2" type="ORF">C7B64_01935</name>
</gene>
<evidence type="ECO:0000256" key="1">
    <source>
        <dbReference type="ARBA" id="ARBA00023270"/>
    </source>
</evidence>
<dbReference type="SUPFAM" id="SSF51569">
    <property type="entry name" value="Aldolase"/>
    <property type="match status" value="1"/>
</dbReference>
<accession>A0A2T1C9Q3</accession>
<reference evidence="2 3" key="2">
    <citation type="submission" date="2018-03" db="EMBL/GenBank/DDBJ databases">
        <title>The ancient ancestry and fast evolution of plastids.</title>
        <authorList>
            <person name="Moore K.R."/>
            <person name="Magnabosco C."/>
            <person name="Momper L."/>
            <person name="Gold D.A."/>
            <person name="Bosak T."/>
            <person name="Fournier G.P."/>
        </authorList>
    </citation>
    <scope>NUCLEOTIDE SEQUENCE [LARGE SCALE GENOMIC DNA]</scope>
    <source>
        <strain evidence="2 3">CCAP 1448/3</strain>
    </source>
</reference>
<keyword evidence="3" id="KW-1185">Reference proteome</keyword>
<protein>
    <submittedName>
        <fullName evidence="2">Transaldolase</fullName>
    </submittedName>
</protein>
<evidence type="ECO:0000313" key="3">
    <source>
        <dbReference type="Proteomes" id="UP000238762"/>
    </source>
</evidence>
<name>A0A2T1C9Q3_9CYAN</name>
<proteinExistence type="predicted"/>
<dbReference type="InterPro" id="IPR001585">
    <property type="entry name" value="TAL/FSA"/>
</dbReference>
<dbReference type="InterPro" id="IPR018225">
    <property type="entry name" value="Transaldolase_AS"/>
</dbReference>
<dbReference type="PANTHER" id="PTHR10683">
    <property type="entry name" value="TRANSALDOLASE"/>
    <property type="match status" value="1"/>
</dbReference>
<dbReference type="Proteomes" id="UP000238762">
    <property type="component" value="Unassembled WGS sequence"/>
</dbReference>
<dbReference type="GO" id="GO:0005975">
    <property type="term" value="P:carbohydrate metabolic process"/>
    <property type="evidence" value="ECO:0007669"/>
    <property type="project" value="InterPro"/>
</dbReference>
<reference evidence="2 3" key="1">
    <citation type="submission" date="2018-02" db="EMBL/GenBank/DDBJ databases">
        <authorList>
            <person name="Cohen D.B."/>
            <person name="Kent A.D."/>
        </authorList>
    </citation>
    <scope>NUCLEOTIDE SEQUENCE [LARGE SCALE GENOMIC DNA]</scope>
    <source>
        <strain evidence="2 3">CCAP 1448/3</strain>
    </source>
</reference>
<sequence length="212" mass="22586">MTLFLDSALIEEAQSTSQLGWVKGITTNPTLLAKSPLSVALTLEKLALFNYTEILYQLTSTDFDRALAEAQTAFKLLTSKTVLKIPATAVGFRVAASLQHQIPVAITGIYSPAQALVAKEVGAKYAIAYVNRATRLMGDGLSLVRSMANVLSDSQTEILAASIKSPTEAVATIEAGAQHLTLPLTVLQSLAVNELSEQTFIEFNANGCGLQE</sequence>
<evidence type="ECO:0000313" key="2">
    <source>
        <dbReference type="EMBL" id="PSB04873.1"/>
    </source>
</evidence>
<organism evidence="2 3">
    <name type="scientific">Merismopedia glauca CCAP 1448/3</name>
    <dbReference type="NCBI Taxonomy" id="1296344"/>
    <lineage>
        <taxon>Bacteria</taxon>
        <taxon>Bacillati</taxon>
        <taxon>Cyanobacteriota</taxon>
        <taxon>Cyanophyceae</taxon>
        <taxon>Synechococcales</taxon>
        <taxon>Merismopediaceae</taxon>
        <taxon>Merismopedia</taxon>
    </lineage>
</organism>
<dbReference type="Pfam" id="PF00923">
    <property type="entry name" value="TAL_FSA"/>
    <property type="match status" value="1"/>
</dbReference>
<dbReference type="EMBL" id="PVWJ01000006">
    <property type="protein sequence ID" value="PSB04873.1"/>
    <property type="molecule type" value="Genomic_DNA"/>
</dbReference>
<dbReference type="PROSITE" id="PS01054">
    <property type="entry name" value="TRANSALDOLASE_1"/>
    <property type="match status" value="1"/>
</dbReference>
<dbReference type="InterPro" id="IPR013785">
    <property type="entry name" value="Aldolase_TIM"/>
</dbReference>
<keyword evidence="1" id="KW-0704">Schiff base</keyword>
<dbReference type="Gene3D" id="3.20.20.70">
    <property type="entry name" value="Aldolase class I"/>
    <property type="match status" value="1"/>
</dbReference>
<dbReference type="PANTHER" id="PTHR10683:SF40">
    <property type="entry name" value="FRUCTOSE-6-PHOSPHATE ALDOLASE 1-RELATED"/>
    <property type="match status" value="1"/>
</dbReference>
<comment type="caution">
    <text evidence="2">The sequence shown here is derived from an EMBL/GenBank/DDBJ whole genome shotgun (WGS) entry which is preliminary data.</text>
</comment>